<keyword evidence="1" id="KW-0812">Transmembrane</keyword>
<dbReference type="Proteomes" id="UP000012179">
    <property type="component" value="Chromosome"/>
</dbReference>
<dbReference type="eggNOG" id="ENOG5031C0B">
    <property type="taxonomic scope" value="Bacteria"/>
</dbReference>
<name>A0A1W6SQ15_9PROT</name>
<evidence type="ECO:0000313" key="4">
    <source>
        <dbReference type="Proteomes" id="UP000012179"/>
    </source>
</evidence>
<dbReference type="RefSeq" id="WP_004176631.1">
    <property type="nucleotide sequence ID" value="NZ_CP021106.3"/>
</dbReference>
<dbReference type="KEGG" id="nlc:EBAPG3_008965"/>
<dbReference type="OrthoDB" id="478431at2"/>
<feature type="transmembrane region" description="Helical" evidence="1">
    <location>
        <begin position="227"/>
        <end position="245"/>
    </location>
</feature>
<gene>
    <name evidence="3" type="ORF">EBAPG3_008965</name>
</gene>
<accession>A0A1W6SQ15</accession>
<evidence type="ECO:0000256" key="2">
    <source>
        <dbReference type="SAM" id="SignalP"/>
    </source>
</evidence>
<evidence type="ECO:0000256" key="1">
    <source>
        <dbReference type="SAM" id="Phobius"/>
    </source>
</evidence>
<keyword evidence="1" id="KW-0472">Membrane</keyword>
<feature type="chain" id="PRO_5010885705" evidence="2">
    <location>
        <begin position="22"/>
        <end position="405"/>
    </location>
</feature>
<feature type="signal peptide" evidence="2">
    <location>
        <begin position="1"/>
        <end position="21"/>
    </location>
</feature>
<reference evidence="3 4" key="1">
    <citation type="journal article" date="2015" name="Int. J. Syst. Evol. Microbiol.">
        <title>Nitrosospira lacus sp. nov., a psychrotolerant, ammonia-oxidizing bacterium from sandy lake sediment.</title>
        <authorList>
            <person name="Urakawa H."/>
            <person name="Garcia J.C."/>
            <person name="Nielsen J.L."/>
            <person name="Le V.Q."/>
            <person name="Kozlowski J.A."/>
            <person name="Stein L.Y."/>
            <person name="Lim C.K."/>
            <person name="Pommerening-Roser A."/>
            <person name="Martens-Habbena W."/>
            <person name="Stahl D.A."/>
            <person name="Klotz M.G."/>
        </authorList>
    </citation>
    <scope>NUCLEOTIDE SEQUENCE [LARGE SCALE GENOMIC DNA]</scope>
    <source>
        <strain evidence="3 4">APG3</strain>
    </source>
</reference>
<keyword evidence="4" id="KW-1185">Reference proteome</keyword>
<protein>
    <submittedName>
        <fullName evidence="3">Uncharacterized protein</fullName>
    </submittedName>
</protein>
<organism evidence="3 4">
    <name type="scientific">Nitrosospira lacus</name>
    <dbReference type="NCBI Taxonomy" id="1288494"/>
    <lineage>
        <taxon>Bacteria</taxon>
        <taxon>Pseudomonadati</taxon>
        <taxon>Pseudomonadota</taxon>
        <taxon>Betaproteobacteria</taxon>
        <taxon>Nitrosomonadales</taxon>
        <taxon>Nitrosomonadaceae</taxon>
        <taxon>Nitrosospira</taxon>
    </lineage>
</organism>
<proteinExistence type="predicted"/>
<dbReference type="AlphaFoldDB" id="A0A1W6SQ15"/>
<sequence length="405" mass="45091">MRYLIITAVFTLLAYFPWAYAQDAPAENTTARQSVNPASANAQREGVDKGELYVVGRNEGKNKEDFVFRMGERIHIKATGDVAGRLKTELEKTGASRSPILLFDGIKMANLPSAISQLDNGNMLRFSFYLERNPALKESREAWDMLFKSKDEYVMPIEVGIAVGSELPLVVQSAYPFFFYLAPASEILATVSGALLILFVAYYLIVNKTNMLKDQDTGYYSLGKSQMAFWGLMVVLAFVGIWILTGTMEYIPQQVLILLGISGATGLSAVLIGNSKKSGTEDEMTRIRAEEQNLKELKEKNPAGFSTDNENQLTVLSQKITELSHQLGNQARRTRPRGFWREICDDGNGVSFHRLQVVIWTLVLGMVFVGYVADGMSIPEFPETLLILMGISNLTYLGFKIPEKS</sequence>
<feature type="transmembrane region" description="Helical" evidence="1">
    <location>
        <begin position="357"/>
        <end position="373"/>
    </location>
</feature>
<keyword evidence="2" id="KW-0732">Signal</keyword>
<keyword evidence="1" id="KW-1133">Transmembrane helix</keyword>
<dbReference type="EMBL" id="CP021106">
    <property type="protein sequence ID" value="ARO87887.1"/>
    <property type="molecule type" value="Genomic_DNA"/>
</dbReference>
<evidence type="ECO:0000313" key="3">
    <source>
        <dbReference type="EMBL" id="ARO87887.1"/>
    </source>
</evidence>
<feature type="transmembrane region" description="Helical" evidence="1">
    <location>
        <begin position="177"/>
        <end position="206"/>
    </location>
</feature>
<feature type="transmembrane region" description="Helical" evidence="1">
    <location>
        <begin position="251"/>
        <end position="272"/>
    </location>
</feature>